<accession>A0ABZ2BQH5</accession>
<dbReference type="EMBL" id="CP143423">
    <property type="protein sequence ID" value="WVX48247.1"/>
    <property type="molecule type" value="Genomic_DNA"/>
</dbReference>
<dbReference type="Proteomes" id="UP001318682">
    <property type="component" value="Chromosome"/>
</dbReference>
<organism evidence="2 3">
    <name type="scientific">Roseobacter fucihabitans</name>
    <dbReference type="NCBI Taxonomy" id="1537242"/>
    <lineage>
        <taxon>Bacteria</taxon>
        <taxon>Pseudomonadati</taxon>
        <taxon>Pseudomonadota</taxon>
        <taxon>Alphaproteobacteria</taxon>
        <taxon>Rhodobacterales</taxon>
        <taxon>Roseobacteraceae</taxon>
        <taxon>Roseobacter</taxon>
    </lineage>
</organism>
<keyword evidence="1" id="KW-0472">Membrane</keyword>
<evidence type="ECO:0000313" key="2">
    <source>
        <dbReference type="EMBL" id="WVX48247.1"/>
    </source>
</evidence>
<evidence type="ECO:0000256" key="1">
    <source>
        <dbReference type="SAM" id="Phobius"/>
    </source>
</evidence>
<protein>
    <submittedName>
        <fullName evidence="2">Uncharacterized protein</fullName>
    </submittedName>
</protein>
<sequence length="116" mass="12873">MVLAVAEFSSRIRVGLFIGHIAGLFNSRFLFPPAFIFTFELWLLSMSEWLAAFPFIAVPGVFGGLGVCIIFIALRFLRMNWNIAELSSPTWVVQFENYCMIGVWSIGTMASGAGGR</sequence>
<reference evidence="3" key="1">
    <citation type="submission" date="2024-01" db="EMBL/GenBank/DDBJ databases">
        <title>Roseobacter fucihabitans sp. nov., isolated from the brown alga Fucus spiralis.</title>
        <authorList>
            <person name="Hahnke S."/>
            <person name="Berger M."/>
            <person name="Schlingloff A."/>
            <person name="Athale I."/>
            <person name="Neumann-Schaal M."/>
            <person name="Adenaya A."/>
            <person name="Poehlein A."/>
            <person name="Daniel R."/>
            <person name="Pertersen J."/>
            <person name="Brinkhoff T."/>
        </authorList>
    </citation>
    <scope>NUCLEOTIDE SEQUENCE [LARGE SCALE GENOMIC DNA]</scope>
    <source>
        <strain evidence="3">B14</strain>
    </source>
</reference>
<name>A0ABZ2BQH5_9RHOB</name>
<feature type="transmembrane region" description="Helical" evidence="1">
    <location>
        <begin position="51"/>
        <end position="74"/>
    </location>
</feature>
<feature type="transmembrane region" description="Helical" evidence="1">
    <location>
        <begin position="12"/>
        <end position="31"/>
    </location>
</feature>
<proteinExistence type="predicted"/>
<evidence type="ECO:0000313" key="3">
    <source>
        <dbReference type="Proteomes" id="UP001318682"/>
    </source>
</evidence>
<keyword evidence="1" id="KW-1133">Transmembrane helix</keyword>
<keyword evidence="1" id="KW-0812">Transmembrane</keyword>
<dbReference type="RefSeq" id="WP_187432195.1">
    <property type="nucleotide sequence ID" value="NZ_CP143423.1"/>
</dbReference>
<gene>
    <name evidence="2" type="ORF">ROLI_013270</name>
</gene>
<keyword evidence="3" id="KW-1185">Reference proteome</keyword>